<dbReference type="RefSeq" id="WP_029622304.1">
    <property type="nucleotide sequence ID" value="NZ_JAWXXV010000001.1"/>
</dbReference>
<proteinExistence type="predicted"/>
<sequence>MIPGPYLLYLGHSADPIGIKTSRGLATFRPDDCVGEFRYDDCPLTLGLKRLTIAEGASAGSRTLVLGIANSGGTMGADLIADAVAALEAGMNVAAGLHQRLRDVPRLVALARERGLSLFDVRDPPADLMVGTGYPRAGRRLLTVGTDCSVGKMYATLALTTALRARGIAADFRATGQTGILIAGGGIPVDAVVADFISGAIEQLAPARADDGWDVIEGQGSLFHPSFAGVSTGLLHGAQAEAIVLCHEPGRAHMRGLPGRTLPELAECLAMNLQVARLTSPSVRAVGVCLNTSALDAVAARALCERTEDVLGLPCTDPIAFGVESIIDALYAPHA</sequence>
<dbReference type="InterPro" id="IPR011669">
    <property type="entry name" value="DgcN-like"/>
</dbReference>
<comment type="caution">
    <text evidence="3">The sequence shown here is derived from an EMBL/GenBank/DDBJ whole genome shotgun (WGS) entry which is preliminary data.</text>
</comment>
<dbReference type="EMBL" id="JAWXXV010000001">
    <property type="protein sequence ID" value="MDX5985143.1"/>
    <property type="molecule type" value="Genomic_DNA"/>
</dbReference>
<dbReference type="InterPro" id="IPR035086">
    <property type="entry name" value="DgcN-like_C"/>
</dbReference>
<feature type="domain" description="D-glutamate N-acetyltransferase-like N-terminal" evidence="2">
    <location>
        <begin position="49"/>
        <end position="124"/>
    </location>
</feature>
<dbReference type="Gene3D" id="3.40.50.720">
    <property type="entry name" value="NAD(P)-binding Rossmann-like Domain"/>
    <property type="match status" value="1"/>
</dbReference>
<dbReference type="InterPro" id="IPR027417">
    <property type="entry name" value="P-loop_NTPase"/>
</dbReference>
<evidence type="ECO:0000259" key="1">
    <source>
        <dbReference type="Pfam" id="PF07755"/>
    </source>
</evidence>
<dbReference type="PIRSF" id="PIRSF026760">
    <property type="entry name" value="UCP026760"/>
    <property type="match status" value="1"/>
</dbReference>
<accession>A0ABU4PLS9</accession>
<dbReference type="Pfam" id="PF17396">
    <property type="entry name" value="DUF1611_N"/>
    <property type="match status" value="1"/>
</dbReference>
<evidence type="ECO:0000313" key="4">
    <source>
        <dbReference type="Proteomes" id="UP001279660"/>
    </source>
</evidence>
<dbReference type="Gene3D" id="3.40.50.300">
    <property type="entry name" value="P-loop containing nucleotide triphosphate hydrolases"/>
    <property type="match status" value="1"/>
</dbReference>
<name>A0ABU4PLS9_9SPHN</name>
<organism evidence="3 4">
    <name type="scientific">Sphingomonas echinoides</name>
    <dbReference type="NCBI Taxonomy" id="59803"/>
    <lineage>
        <taxon>Bacteria</taxon>
        <taxon>Pseudomonadati</taxon>
        <taxon>Pseudomonadota</taxon>
        <taxon>Alphaproteobacteria</taxon>
        <taxon>Sphingomonadales</taxon>
        <taxon>Sphingomonadaceae</taxon>
        <taxon>Sphingomonas</taxon>
    </lineage>
</organism>
<feature type="domain" description="D-glutamate N-acetyltransferase-like C-terminal" evidence="1">
    <location>
        <begin position="132"/>
        <end position="326"/>
    </location>
</feature>
<dbReference type="NCBIfam" id="NF041892">
    <property type="entry name" value="DgcN"/>
    <property type="match status" value="1"/>
</dbReference>
<dbReference type="Pfam" id="PF07755">
    <property type="entry name" value="DUF1611"/>
    <property type="match status" value="1"/>
</dbReference>
<reference evidence="3 4" key="1">
    <citation type="submission" date="2023-11" db="EMBL/GenBank/DDBJ databases">
        <title>MicrobeMod: A computational toolkit for identifying prokaryotic methylation and restriction-modification with nanopore sequencing.</title>
        <authorList>
            <person name="Crits-Christoph A."/>
            <person name="Kang S.C."/>
            <person name="Lee H."/>
            <person name="Ostrov N."/>
        </authorList>
    </citation>
    <scope>NUCLEOTIDE SEQUENCE [LARGE SCALE GENOMIC DNA]</scope>
    <source>
        <strain evidence="3 4">ATCC 14820</strain>
    </source>
</reference>
<dbReference type="InterPro" id="IPR035402">
    <property type="entry name" value="DgcN-like_N"/>
</dbReference>
<evidence type="ECO:0000259" key="2">
    <source>
        <dbReference type="Pfam" id="PF17396"/>
    </source>
</evidence>
<evidence type="ECO:0000313" key="3">
    <source>
        <dbReference type="EMBL" id="MDX5985143.1"/>
    </source>
</evidence>
<dbReference type="PANTHER" id="PTHR40690:SF1">
    <property type="entry name" value="DUF1611 DOMAIN-CONTAINING PROTEIN"/>
    <property type="match status" value="1"/>
</dbReference>
<gene>
    <name evidence="3" type="primary">dgcN</name>
    <name evidence="3" type="ORF">SIL82_12810</name>
</gene>
<protein>
    <submittedName>
        <fullName evidence="3">N-acetyltransferase DgcN</fullName>
    </submittedName>
</protein>
<dbReference type="SUPFAM" id="SSF52540">
    <property type="entry name" value="P-loop containing nucleoside triphosphate hydrolases"/>
    <property type="match status" value="1"/>
</dbReference>
<keyword evidence="4" id="KW-1185">Reference proteome</keyword>
<dbReference type="Proteomes" id="UP001279660">
    <property type="component" value="Unassembled WGS sequence"/>
</dbReference>
<dbReference type="PANTHER" id="PTHR40690">
    <property type="entry name" value="GLL3100 PROTEIN"/>
    <property type="match status" value="1"/>
</dbReference>